<dbReference type="SMART" id="SM00353">
    <property type="entry name" value="HLH"/>
    <property type="match status" value="1"/>
</dbReference>
<dbReference type="InterPro" id="IPR054502">
    <property type="entry name" value="bHLH-TF_ACT-like_plant"/>
</dbReference>
<evidence type="ECO:0000256" key="3">
    <source>
        <dbReference type="ARBA" id="ARBA00023159"/>
    </source>
</evidence>
<dbReference type="PANTHER" id="PTHR46266">
    <property type="entry name" value="TRANSCRIPTION FACTOR TT8"/>
    <property type="match status" value="1"/>
</dbReference>
<dbReference type="GO" id="GO:0005634">
    <property type="term" value="C:nucleus"/>
    <property type="evidence" value="ECO:0007669"/>
    <property type="project" value="UniProtKB-SubCell"/>
</dbReference>
<dbReference type="Gene3D" id="4.10.280.10">
    <property type="entry name" value="Helix-loop-helix DNA-binding domain"/>
    <property type="match status" value="1"/>
</dbReference>
<evidence type="ECO:0000256" key="6">
    <source>
        <dbReference type="SAM" id="Coils"/>
    </source>
</evidence>
<dbReference type="PROSITE" id="PS50888">
    <property type="entry name" value="BHLH"/>
    <property type="match status" value="1"/>
</dbReference>
<feature type="region of interest" description="Disordered" evidence="7">
    <location>
        <begin position="440"/>
        <end position="467"/>
    </location>
</feature>
<accession>A0AAD3TBR1</accession>
<sequence length="681" mass="75569">MAARPTSRQIQHMLQSAVQAVQWTYSLFWKLCPQQGILVWGDGYYNGAIKTRKTVQPVELSAEEASLQRSRQIRELYESLSAGGESNQPARRPCASLSPEDLTELEWFYLMCVSFSFAPGVGLPGRAYEARQHVWQAGANEVDSKVFSRAILAKSAGILTVVCIPLIDGVVELGTTKRVKEDSSFVQHIKTFFVVHQLQLHHQQPPKPAPSEHSTSDHPPAMSSDHQARFRSQVVTTMHAAGDPEANTDHQGTAEDGEGESDSEAETGHNSLNESIQNQPLVPSAHGTATEVSEPMQLEMSEDIRLGSPDDVSDELEPDFPTGGVSLARRVEMLSADSTQTWAAMQAPLSNGPQAAAPPSEELAREDTHYSKTVSAVLQHPTRWAETNPATGYFCSSAHSAAFSKWTTRSDLHLHLTTGGVSQWLLKYVLLDVPLLHSKHRDESPSKFRDPDDPTARFHSKGAPHDELNANHVLAERRRREKLNERFVVLRSLVPFVTKMDKASILGDTIEYVKQLHKRIRDLEARARLMETRSRETQRVKDLHTGGGVTAIYRRSAKTGATSWTDKRKIRVVEGSNGAHKYKAIDLPPSPPPVDTLQVSIIENDALIELHCPYKEGLLLDVMLTLREMRVEVTALQSSLNNGFFMAELRAKVKENVNGKKACIVEVKRAINQLVPHTTDS</sequence>
<feature type="compositionally biased region" description="Polar residues" evidence="7">
    <location>
        <begin position="269"/>
        <end position="281"/>
    </location>
</feature>
<comment type="subcellular location">
    <subcellularLocation>
        <location evidence="1">Nucleus</location>
    </subcellularLocation>
</comment>
<dbReference type="InterPro" id="IPR036638">
    <property type="entry name" value="HLH_DNA-bd_sf"/>
</dbReference>
<comment type="caution">
    <text evidence="9">The sequence shown here is derived from an EMBL/GenBank/DDBJ whole genome shotgun (WGS) entry which is preliminary data.</text>
</comment>
<dbReference type="Pfam" id="PF22754">
    <property type="entry name" value="bHLH-TF_ACT-like_plant"/>
    <property type="match status" value="1"/>
</dbReference>
<dbReference type="GO" id="GO:0080090">
    <property type="term" value="P:regulation of primary metabolic process"/>
    <property type="evidence" value="ECO:0007669"/>
    <property type="project" value="UniProtKB-ARBA"/>
</dbReference>
<feature type="coiled-coil region" evidence="6">
    <location>
        <begin position="513"/>
        <end position="540"/>
    </location>
</feature>
<feature type="domain" description="BHLH" evidence="8">
    <location>
        <begin position="467"/>
        <end position="516"/>
    </location>
</feature>
<dbReference type="Proteomes" id="UP001279734">
    <property type="component" value="Unassembled WGS sequence"/>
</dbReference>
<dbReference type="PANTHER" id="PTHR46266:SF4">
    <property type="entry name" value="TRANSCRIPTION FACTOR TT8"/>
    <property type="match status" value="1"/>
</dbReference>
<keyword evidence="2" id="KW-0805">Transcription regulation</keyword>
<keyword evidence="5" id="KW-0539">Nucleus</keyword>
<name>A0AAD3TBR1_NEPGR</name>
<evidence type="ECO:0000256" key="7">
    <source>
        <dbReference type="SAM" id="MobiDB-lite"/>
    </source>
</evidence>
<feature type="compositionally biased region" description="Acidic residues" evidence="7">
    <location>
        <begin position="255"/>
        <end position="265"/>
    </location>
</feature>
<dbReference type="Pfam" id="PF14215">
    <property type="entry name" value="bHLH-MYC_N"/>
    <property type="match status" value="1"/>
</dbReference>
<evidence type="ECO:0000256" key="4">
    <source>
        <dbReference type="ARBA" id="ARBA00023163"/>
    </source>
</evidence>
<feature type="compositionally biased region" description="Basic and acidic residues" evidence="7">
    <location>
        <begin position="440"/>
        <end position="456"/>
    </location>
</feature>
<evidence type="ECO:0000256" key="5">
    <source>
        <dbReference type="ARBA" id="ARBA00023242"/>
    </source>
</evidence>
<keyword evidence="4" id="KW-0804">Transcription</keyword>
<evidence type="ECO:0000313" key="10">
    <source>
        <dbReference type="Proteomes" id="UP001279734"/>
    </source>
</evidence>
<proteinExistence type="predicted"/>
<gene>
    <name evidence="9" type="ORF">Nepgr_027872</name>
</gene>
<protein>
    <recommendedName>
        <fullName evidence="8">BHLH domain-containing protein</fullName>
    </recommendedName>
</protein>
<dbReference type="EMBL" id="BSYO01000030">
    <property type="protein sequence ID" value="GMH26029.1"/>
    <property type="molecule type" value="Genomic_DNA"/>
</dbReference>
<evidence type="ECO:0000256" key="1">
    <source>
        <dbReference type="ARBA" id="ARBA00004123"/>
    </source>
</evidence>
<dbReference type="InterPro" id="IPR011598">
    <property type="entry name" value="bHLH_dom"/>
</dbReference>
<dbReference type="AlphaFoldDB" id="A0AAD3TBR1"/>
<dbReference type="InterPro" id="IPR025610">
    <property type="entry name" value="MYC/MYB_N"/>
</dbReference>
<feature type="region of interest" description="Disordered" evidence="7">
    <location>
        <begin position="242"/>
        <end position="291"/>
    </location>
</feature>
<feature type="region of interest" description="Disordered" evidence="7">
    <location>
        <begin position="200"/>
        <end position="227"/>
    </location>
</feature>
<organism evidence="9 10">
    <name type="scientific">Nepenthes gracilis</name>
    <name type="common">Slender pitcher plant</name>
    <dbReference type="NCBI Taxonomy" id="150966"/>
    <lineage>
        <taxon>Eukaryota</taxon>
        <taxon>Viridiplantae</taxon>
        <taxon>Streptophyta</taxon>
        <taxon>Embryophyta</taxon>
        <taxon>Tracheophyta</taxon>
        <taxon>Spermatophyta</taxon>
        <taxon>Magnoliopsida</taxon>
        <taxon>eudicotyledons</taxon>
        <taxon>Gunneridae</taxon>
        <taxon>Pentapetalae</taxon>
        <taxon>Caryophyllales</taxon>
        <taxon>Nepenthaceae</taxon>
        <taxon>Nepenthes</taxon>
    </lineage>
</organism>
<dbReference type="GO" id="GO:0046983">
    <property type="term" value="F:protein dimerization activity"/>
    <property type="evidence" value="ECO:0007669"/>
    <property type="project" value="InterPro"/>
</dbReference>
<evidence type="ECO:0000259" key="8">
    <source>
        <dbReference type="PROSITE" id="PS50888"/>
    </source>
</evidence>
<dbReference type="SUPFAM" id="SSF47459">
    <property type="entry name" value="HLH, helix-loop-helix DNA-binding domain"/>
    <property type="match status" value="1"/>
</dbReference>
<reference evidence="9" key="1">
    <citation type="submission" date="2023-05" db="EMBL/GenBank/DDBJ databases">
        <title>Nepenthes gracilis genome sequencing.</title>
        <authorList>
            <person name="Fukushima K."/>
        </authorList>
    </citation>
    <scope>NUCLEOTIDE SEQUENCE</scope>
    <source>
        <strain evidence="9">SING2019-196</strain>
    </source>
</reference>
<evidence type="ECO:0000313" key="9">
    <source>
        <dbReference type="EMBL" id="GMH26029.1"/>
    </source>
</evidence>
<keyword evidence="3" id="KW-0010">Activator</keyword>
<evidence type="ECO:0000256" key="2">
    <source>
        <dbReference type="ARBA" id="ARBA00023015"/>
    </source>
</evidence>
<keyword evidence="10" id="KW-1185">Reference proteome</keyword>
<dbReference type="Pfam" id="PF00010">
    <property type="entry name" value="HLH"/>
    <property type="match status" value="1"/>
</dbReference>
<keyword evidence="6" id="KW-0175">Coiled coil</keyword>